<feature type="domain" description="Retrovirus-related Pol polyprotein from transposon TNT 1-94-like beta-barrel" evidence="2">
    <location>
        <begin position="66"/>
        <end position="131"/>
    </location>
</feature>
<name>A0A0D0DD01_9AGAM</name>
<reference evidence="3 4" key="1">
    <citation type="submission" date="2014-04" db="EMBL/GenBank/DDBJ databases">
        <authorList>
            <consortium name="DOE Joint Genome Institute"/>
            <person name="Kuo A."/>
            <person name="Kohler A."/>
            <person name="Jargeat P."/>
            <person name="Nagy L.G."/>
            <person name="Floudas D."/>
            <person name="Copeland A."/>
            <person name="Barry K.W."/>
            <person name="Cichocki N."/>
            <person name="Veneault-Fourrey C."/>
            <person name="LaButti K."/>
            <person name="Lindquist E.A."/>
            <person name="Lipzen A."/>
            <person name="Lundell T."/>
            <person name="Morin E."/>
            <person name="Murat C."/>
            <person name="Sun H."/>
            <person name="Tunlid A."/>
            <person name="Henrissat B."/>
            <person name="Grigoriev I.V."/>
            <person name="Hibbett D.S."/>
            <person name="Martin F."/>
            <person name="Nordberg H.P."/>
            <person name="Cantor M.N."/>
            <person name="Hua S.X."/>
        </authorList>
    </citation>
    <scope>NUCLEOTIDE SEQUENCE [LARGE SCALE GENOMIC DNA]</scope>
    <source>
        <strain evidence="3 4">Ve08.2h10</strain>
    </source>
</reference>
<evidence type="ECO:0000313" key="3">
    <source>
        <dbReference type="EMBL" id="KIK78539.1"/>
    </source>
</evidence>
<evidence type="ECO:0000313" key="4">
    <source>
        <dbReference type="Proteomes" id="UP000054538"/>
    </source>
</evidence>
<sequence>KVNCHKCSKYGHKGCNCQSSGNGKDNEEGKAKGKQKGKQKTKMATAATMGLIKSGLQLLRTQTELYDSGASCHMSSYRDQFINFKSIAPKPITAADKCTFQAIGTGDMLIHLPDGKSHSSILLKDILNAPMM</sequence>
<protein>
    <recommendedName>
        <fullName evidence="2">Retrovirus-related Pol polyprotein from transposon TNT 1-94-like beta-barrel domain-containing protein</fullName>
    </recommendedName>
</protein>
<dbReference type="Pfam" id="PF22936">
    <property type="entry name" value="Pol_BBD"/>
    <property type="match status" value="1"/>
</dbReference>
<gene>
    <name evidence="3" type="ORF">PAXRUDRAFT_78054</name>
</gene>
<feature type="non-terminal residue" evidence="3">
    <location>
        <position position="1"/>
    </location>
</feature>
<dbReference type="Proteomes" id="UP000054538">
    <property type="component" value="Unassembled WGS sequence"/>
</dbReference>
<feature type="non-terminal residue" evidence="3">
    <location>
        <position position="132"/>
    </location>
</feature>
<dbReference type="AlphaFoldDB" id="A0A0D0DD01"/>
<reference evidence="4" key="2">
    <citation type="submission" date="2015-01" db="EMBL/GenBank/DDBJ databases">
        <title>Evolutionary Origins and Diversification of the Mycorrhizal Mutualists.</title>
        <authorList>
            <consortium name="DOE Joint Genome Institute"/>
            <consortium name="Mycorrhizal Genomics Consortium"/>
            <person name="Kohler A."/>
            <person name="Kuo A."/>
            <person name="Nagy L.G."/>
            <person name="Floudas D."/>
            <person name="Copeland A."/>
            <person name="Barry K.W."/>
            <person name="Cichocki N."/>
            <person name="Veneault-Fourrey C."/>
            <person name="LaButti K."/>
            <person name="Lindquist E.A."/>
            <person name="Lipzen A."/>
            <person name="Lundell T."/>
            <person name="Morin E."/>
            <person name="Murat C."/>
            <person name="Riley R."/>
            <person name="Ohm R."/>
            <person name="Sun H."/>
            <person name="Tunlid A."/>
            <person name="Henrissat B."/>
            <person name="Grigoriev I.V."/>
            <person name="Hibbett D.S."/>
            <person name="Martin F."/>
        </authorList>
    </citation>
    <scope>NUCLEOTIDE SEQUENCE [LARGE SCALE GENOMIC DNA]</scope>
    <source>
        <strain evidence="4">Ve08.2h10</strain>
    </source>
</reference>
<accession>A0A0D0DD01</accession>
<dbReference type="EMBL" id="KN826558">
    <property type="protein sequence ID" value="KIK78539.1"/>
    <property type="molecule type" value="Genomic_DNA"/>
</dbReference>
<organism evidence="3 4">
    <name type="scientific">Paxillus rubicundulus Ve08.2h10</name>
    <dbReference type="NCBI Taxonomy" id="930991"/>
    <lineage>
        <taxon>Eukaryota</taxon>
        <taxon>Fungi</taxon>
        <taxon>Dikarya</taxon>
        <taxon>Basidiomycota</taxon>
        <taxon>Agaricomycotina</taxon>
        <taxon>Agaricomycetes</taxon>
        <taxon>Agaricomycetidae</taxon>
        <taxon>Boletales</taxon>
        <taxon>Paxilineae</taxon>
        <taxon>Paxillaceae</taxon>
        <taxon>Paxillus</taxon>
    </lineage>
</organism>
<dbReference type="InParanoid" id="A0A0D0DD01"/>
<keyword evidence="4" id="KW-1185">Reference proteome</keyword>
<evidence type="ECO:0000256" key="1">
    <source>
        <dbReference type="SAM" id="MobiDB-lite"/>
    </source>
</evidence>
<dbReference type="InterPro" id="IPR054722">
    <property type="entry name" value="PolX-like_BBD"/>
</dbReference>
<evidence type="ECO:0000259" key="2">
    <source>
        <dbReference type="Pfam" id="PF22936"/>
    </source>
</evidence>
<dbReference type="STRING" id="930991.A0A0D0DD01"/>
<feature type="region of interest" description="Disordered" evidence="1">
    <location>
        <begin position="16"/>
        <end position="43"/>
    </location>
</feature>
<dbReference type="OrthoDB" id="3251181at2759"/>
<dbReference type="HOGENOM" id="CLU_051225_2_0_1"/>
<proteinExistence type="predicted"/>
<feature type="compositionally biased region" description="Basic residues" evidence="1">
    <location>
        <begin position="32"/>
        <end position="41"/>
    </location>
</feature>